<name>A0A8S5VFH7_9CAUD</name>
<dbReference type="InterPro" id="IPR018878">
    <property type="entry name" value="ORF6C_dom"/>
</dbReference>
<protein>
    <submittedName>
        <fullName evidence="2">Regulatory protein</fullName>
    </submittedName>
</protein>
<proteinExistence type="predicted"/>
<dbReference type="NCBIfam" id="TIGR02681">
    <property type="entry name" value="phage_pRha"/>
    <property type="match status" value="1"/>
</dbReference>
<organism evidence="2">
    <name type="scientific">Siphoviridae sp. ctNHj22</name>
    <dbReference type="NCBI Taxonomy" id="2825468"/>
    <lineage>
        <taxon>Viruses</taxon>
        <taxon>Duplodnaviria</taxon>
        <taxon>Heunggongvirae</taxon>
        <taxon>Uroviricota</taxon>
        <taxon>Caudoviricetes</taxon>
    </lineage>
</organism>
<dbReference type="Pfam" id="PF09669">
    <property type="entry name" value="Phage_pRha"/>
    <property type="match status" value="1"/>
</dbReference>
<dbReference type="EMBL" id="BK016261">
    <property type="protein sequence ID" value="DAG05514.1"/>
    <property type="molecule type" value="Genomic_DNA"/>
</dbReference>
<evidence type="ECO:0000259" key="1">
    <source>
        <dbReference type="Pfam" id="PF10552"/>
    </source>
</evidence>
<sequence>MTDIILSTQNGEPVASSRQIAESFGKEHKSVLRSVEDLVAQNCAAKSMFYETTFENRGKQYPMYLMNRDGFTLLAMGFTGKAALEWKLKYIQAFNEMEKKLSTPQMPKLSKEMQALFLLDDRTQRQEQRLTALENTMTVDYNQQRVLRKSISRSVICALGDENAPAYIDNHVRSKVYSECNHDVQDWFRVNSVGNIPRKRFDEAVEYIQRWKPSTNTVMLIQQTNGQTSLFDRDCAPAGRLREGGLNAQ</sequence>
<reference evidence="2" key="1">
    <citation type="journal article" date="2021" name="Proc. Natl. Acad. Sci. U.S.A.">
        <title>A Catalog of Tens of Thousands of Viruses from Human Metagenomes Reveals Hidden Associations with Chronic Diseases.</title>
        <authorList>
            <person name="Tisza M.J."/>
            <person name="Buck C.B."/>
        </authorList>
    </citation>
    <scope>NUCLEOTIDE SEQUENCE</scope>
    <source>
        <strain evidence="2">CtNHj22</strain>
    </source>
</reference>
<evidence type="ECO:0000313" key="2">
    <source>
        <dbReference type="EMBL" id="DAG05514.1"/>
    </source>
</evidence>
<accession>A0A8S5VFH7</accession>
<dbReference type="Pfam" id="PF10552">
    <property type="entry name" value="ORF6C"/>
    <property type="match status" value="1"/>
</dbReference>
<feature type="domain" description="ORF6C" evidence="1">
    <location>
        <begin position="110"/>
        <end position="221"/>
    </location>
</feature>
<dbReference type="InterPro" id="IPR014054">
    <property type="entry name" value="Phage_regulatory_Rha"/>
</dbReference>